<dbReference type="InterPro" id="IPR036465">
    <property type="entry name" value="vWFA_dom_sf"/>
</dbReference>
<dbReference type="PANTHER" id="PTHR22796">
    <property type="entry name" value="URG4-RELATED"/>
    <property type="match status" value="1"/>
</dbReference>
<name>A0AAV7JKE8_9METZ</name>
<evidence type="ECO:0000256" key="3">
    <source>
        <dbReference type="ARBA" id="ARBA00022729"/>
    </source>
</evidence>
<dbReference type="Pfam" id="PF25683">
    <property type="entry name" value="URGCP_GTPase"/>
    <property type="match status" value="1"/>
</dbReference>
<dbReference type="Gene3D" id="3.40.50.410">
    <property type="entry name" value="von Willebrand factor, type A domain"/>
    <property type="match status" value="1"/>
</dbReference>
<keyword evidence="2" id="KW-0964">Secreted</keyword>
<dbReference type="EMBL" id="JAKMXF010000321">
    <property type="protein sequence ID" value="KAI6649427.1"/>
    <property type="molecule type" value="Genomic_DNA"/>
</dbReference>
<dbReference type="SUPFAM" id="SSF53300">
    <property type="entry name" value="vWA-like"/>
    <property type="match status" value="1"/>
</dbReference>
<dbReference type="Proteomes" id="UP001165289">
    <property type="component" value="Unassembled WGS sequence"/>
</dbReference>
<feature type="domain" description="VLIG-type G" evidence="5">
    <location>
        <begin position="877"/>
        <end position="1135"/>
    </location>
</feature>
<evidence type="ECO:0000256" key="1">
    <source>
        <dbReference type="ARBA" id="ARBA00004613"/>
    </source>
</evidence>
<dbReference type="InterPro" id="IPR056861">
    <property type="entry name" value="HMCN1-like_VWA"/>
</dbReference>
<proteinExistence type="predicted"/>
<comment type="subcellular location">
    <subcellularLocation>
        <location evidence="1">Secreted</location>
    </subcellularLocation>
</comment>
<reference evidence="6 7" key="1">
    <citation type="journal article" date="2023" name="BMC Biol.">
        <title>The compact genome of the sponge Oopsacas minuta (Hexactinellida) is lacking key metazoan core genes.</title>
        <authorList>
            <person name="Santini S."/>
            <person name="Schenkelaars Q."/>
            <person name="Jourda C."/>
            <person name="Duchesne M."/>
            <person name="Belahbib H."/>
            <person name="Rocher C."/>
            <person name="Selva M."/>
            <person name="Riesgo A."/>
            <person name="Vervoort M."/>
            <person name="Leys S.P."/>
            <person name="Kodjabachian L."/>
            <person name="Le Bivic A."/>
            <person name="Borchiellini C."/>
            <person name="Claverie J.M."/>
            <person name="Renard E."/>
        </authorList>
    </citation>
    <scope>NUCLEOTIDE SEQUENCE [LARGE SCALE GENOMIC DNA]</scope>
    <source>
        <strain evidence="6">SPO-2</strain>
    </source>
</reference>
<dbReference type="CDD" id="cd00198">
    <property type="entry name" value="vWFA"/>
    <property type="match status" value="1"/>
</dbReference>
<accession>A0AAV7JKE8</accession>
<sequence length="2260" mass="264336">MACNDQFKTDQGSKDLEQEIIQDATTLQSLNEDSKFSASTTYTGKYSETEDYMSGLDIEPIKCSSLGSEVKILQEKLDLLCLSQEQINYIIEQGEKFIDKPRLLSKKIKITLEVANQVLEIIKMQTDQVTPEVIRKIEEYLKENPEFESDEEIAIMCEINVQLVSEYFRTQPLTEKQKFSIKEKYNTGYPISDIANILKISQEKVRKFVEESFLTFSDEEGKIVLEIIQNNIGEITPSKLRKKIIDRDLKLQDQLCYILPDRNDAQYNELKKYFKKYEESKYFFELDTKLTSEDISYINQYGANDIVELSIKLQKVESVIRNYLEQYHPDQKLIQQCQIEQNKQIHNIVEHFGNEELKFHSYRMVIVNSFEEIMKDAELPGKTPKEIFQQLLPLTFYYLKCSLPFDDITQILAKTCNISLTNHEIFHMIFQLSDPILRGFCIEHYSFSNPVPFYYPILSQNDNAISFKPTNELWYSMESFNGLISFGIGRAGWNQMGKSYLLDLTFGTDFVNASSQKSAFHSGSIDIQMTKNLFGEKVEDKSESTKWAYLDCQGNAKLEVINAISQHLDIALVHISYNDYINRGALLEIDTLKSTRTIKWVYFLIRDYNETELKRQEEDFYIHKSAKLIFVPNLTNTNTNIQSVKRRLREIGYEILHQKSEKNFGGKFLENVLGDLKHESLDAIISDNQLITKITEHICNETEESDKLNFSSFNYYPLFVKYMNCFYKSCYETEQKLIDELNEERQLLYQQILNQHMGEVVESYNQILETNRSTLILWKLSQELSQLSNRLFPKNVIEQNKEKFTLEILWRETLLYNKYGNLGFRGAYHFKKKIASNYSKHVEMGEAFELIDGDNLRYFDKEIDSLLAGEREMNKEKEAPIVVSIFGPQSSGKSTLLNYCFGCKFLTSAGRCTRGIYGSLSRSSRKVNGTHQLLILDTEGLDAIERKKMKNDIEKKSMQDTSIIHFDRTMVLFCLAVSQVVIINVKGDIGTQMQNMLQICAYALNKLKVKRVAPPKIFFVLNQQADPDPGKHLESMNILMNNINTESYMSDTEGVKMSDLIQITEENLFILPSAFNSDSMNKPNSKLFDSDVIKLSPTISFAEKCAKLRLAIIDKLDNMKTNEIEHFQTMSEWIQMSGTVWDTIINYQDIVKYDDYQEIKCSELLNSIISEIMGKYIYSKRDLFDQTAEILTQEIQDIKTQVNSNQQLTSVMLKFDETFNIYYERCVADLLKKCQDDRQLKELFRICSEAKSNLLKLLYMVRKEYEDSFKFQINAVLTEIKLSQSMIKFQELIIKNVDKYLEINVEEQKHAFETTWEECFGNCDLKEEEETEIYQSFSNLYSIFMMESKVMEKMSTTYELFRSMNFQMKEIIQDISEDTLTRFQCQPTQIEGSERLFYATNGNNQVIKEMTPYIGKEDYEYFSKDYLFGNCKSIQPEKNPEIIGLAPKECHPLIQYCSGYFNHPDIIWGKLNKESQILLLVSQLKDPNKTKRSTWSKLLNNIKKEIERFIEKDPNISAATVKEMINYLTQLFKIVNYEIGFIHAKLSNTAERTIGTFVFALAFESIWERTRNKLSEDKKIKEKKKITYCQYFLQKIENRKMVRGEWDREKMRDSDKAISQKFAVDFIEGVGRGISNMSRQLIECNLNKRKDYFSNETIFFEANHIITEELYKSDDKVFDTNHIVVQYICNRNEVIRSLFKYKWSQVEDELYNIIVSQMKADFVKHMNDITKVLEAMTNDLIESCSEQRNSEQNAFDSDSNFDVIDLQNSKKNNSEQKAKERESPFKAMVTYLKMYLDPKVNAEEFNKYFSDIFELDGVKIKKSDTYILCNKPNSRHCVLSEDLFKKLENTKMFNSENIFNIYEYITEFTRVVRDCKYEISREDFGIMVRHIKEIYEKDVLGCPNQCPSCGKFCDRKLHPNDGKCQIKTGHQMCSMGGKVWKDDRDKSVVLFTCDDYKEDTELILHGKMLNWGQFKEKSKMDWNWELPKEYRFLALQRSNQEKMERIWDRFGKAIIHYYAQKGIEMKYTQYTSVDDIYNSPSSFDYNICFVIDGTGSMHTDIKKARKSVKKFINNYKQRGSMSNFKVVIYRDHCDETVVEMFPIGNNFTSQHEEIQQFLKEVKATGGGDYPEAALDGLATAATKCKWNTHTQNRNIIIHIFDAPPHGDFPNYNRHNKMSDKSNCCCCNHGTKCLFDWQRDVWARMKEFQIKYYGINTGKKLSKFEQVMKTELGDLIGNLQEVSKEQVDNAILRIFIDSEMH</sequence>
<evidence type="ECO:0000259" key="5">
    <source>
        <dbReference type="PROSITE" id="PS51717"/>
    </source>
</evidence>
<dbReference type="InterPro" id="IPR002035">
    <property type="entry name" value="VWF_A"/>
</dbReference>
<dbReference type="GO" id="GO:0005525">
    <property type="term" value="F:GTP binding"/>
    <property type="evidence" value="ECO:0007669"/>
    <property type="project" value="InterPro"/>
</dbReference>
<evidence type="ECO:0000313" key="7">
    <source>
        <dbReference type="Proteomes" id="UP001165289"/>
    </source>
</evidence>
<dbReference type="Gene3D" id="3.40.50.300">
    <property type="entry name" value="P-loop containing nucleotide triphosphate hydrolases"/>
    <property type="match status" value="1"/>
</dbReference>
<keyword evidence="7" id="KW-1185">Reference proteome</keyword>
<evidence type="ECO:0000256" key="2">
    <source>
        <dbReference type="ARBA" id="ARBA00022525"/>
    </source>
</evidence>
<organism evidence="6 7">
    <name type="scientific">Oopsacas minuta</name>
    <dbReference type="NCBI Taxonomy" id="111878"/>
    <lineage>
        <taxon>Eukaryota</taxon>
        <taxon>Metazoa</taxon>
        <taxon>Porifera</taxon>
        <taxon>Hexactinellida</taxon>
        <taxon>Hexasterophora</taxon>
        <taxon>Lyssacinosida</taxon>
        <taxon>Leucopsacidae</taxon>
        <taxon>Oopsacas</taxon>
    </lineage>
</organism>
<dbReference type="PROSITE" id="PS51717">
    <property type="entry name" value="G_VLIG"/>
    <property type="match status" value="1"/>
</dbReference>
<dbReference type="InterPro" id="IPR027417">
    <property type="entry name" value="P-loop_NTPase"/>
</dbReference>
<dbReference type="Pfam" id="PF25106">
    <property type="entry name" value="VWA_4"/>
    <property type="match status" value="1"/>
</dbReference>
<evidence type="ECO:0000259" key="4">
    <source>
        <dbReference type="PROSITE" id="PS50234"/>
    </source>
</evidence>
<dbReference type="PROSITE" id="PS50234">
    <property type="entry name" value="VWFA"/>
    <property type="match status" value="1"/>
</dbReference>
<gene>
    <name evidence="6" type="ORF">LOD99_11792</name>
</gene>
<dbReference type="SUPFAM" id="SSF52540">
    <property type="entry name" value="P-loop containing nucleoside triphosphate hydrolases"/>
    <property type="match status" value="1"/>
</dbReference>
<comment type="caution">
    <text evidence="6">The sequence shown here is derived from an EMBL/GenBank/DDBJ whole genome shotgun (WGS) entry which is preliminary data.</text>
</comment>
<protein>
    <submittedName>
        <fullName evidence="6">von Willebrand factor type A domain containing protein</fullName>
    </submittedName>
</protein>
<keyword evidence="3" id="KW-0732">Signal</keyword>
<feature type="domain" description="VWFA" evidence="4">
    <location>
        <begin position="2046"/>
        <end position="2260"/>
    </location>
</feature>
<dbReference type="PANTHER" id="PTHR22796:SF1">
    <property type="entry name" value="VWFA DOMAIN-CONTAINING PROTEIN"/>
    <property type="match status" value="1"/>
</dbReference>
<dbReference type="InterPro" id="IPR030383">
    <property type="entry name" value="G_VLIG_dom"/>
</dbReference>
<evidence type="ECO:0000313" key="6">
    <source>
        <dbReference type="EMBL" id="KAI6649427.1"/>
    </source>
</evidence>